<accession>A0A915L7Y4</accession>
<evidence type="ECO:0000313" key="2">
    <source>
        <dbReference type="WBParaSite" id="nRc.2.0.1.t46922-RA"/>
    </source>
</evidence>
<dbReference type="Proteomes" id="UP000887565">
    <property type="component" value="Unplaced"/>
</dbReference>
<name>A0A915L7Y4_ROMCU</name>
<reference evidence="2" key="1">
    <citation type="submission" date="2022-11" db="UniProtKB">
        <authorList>
            <consortium name="WormBaseParasite"/>
        </authorList>
    </citation>
    <scope>IDENTIFICATION</scope>
</reference>
<evidence type="ECO:0000313" key="1">
    <source>
        <dbReference type="Proteomes" id="UP000887565"/>
    </source>
</evidence>
<organism evidence="1 2">
    <name type="scientific">Romanomermis culicivorax</name>
    <name type="common">Nematode worm</name>
    <dbReference type="NCBI Taxonomy" id="13658"/>
    <lineage>
        <taxon>Eukaryota</taxon>
        <taxon>Metazoa</taxon>
        <taxon>Ecdysozoa</taxon>
        <taxon>Nematoda</taxon>
        <taxon>Enoplea</taxon>
        <taxon>Dorylaimia</taxon>
        <taxon>Mermithida</taxon>
        <taxon>Mermithoidea</taxon>
        <taxon>Mermithidae</taxon>
        <taxon>Romanomermis</taxon>
    </lineage>
</organism>
<dbReference type="WBParaSite" id="nRc.2.0.1.t46922-RA">
    <property type="protein sequence ID" value="nRc.2.0.1.t46922-RA"/>
    <property type="gene ID" value="nRc.2.0.1.g46922"/>
</dbReference>
<proteinExistence type="predicted"/>
<protein>
    <submittedName>
        <fullName evidence="2">Uncharacterized protein</fullName>
    </submittedName>
</protein>
<sequence length="72" mass="8193">MKIWDADYLKTISTIAGGSDDTTFVMAVGFSFCLGSKIDHVSIGNWRYEVASKVVKRQKVAIGQQWFWFEDI</sequence>
<dbReference type="AlphaFoldDB" id="A0A915L7Y4"/>
<keyword evidence="1" id="KW-1185">Reference proteome</keyword>